<gene>
    <name evidence="1" type="ORF">C8F04DRAFT_1173146</name>
</gene>
<evidence type="ECO:0000313" key="1">
    <source>
        <dbReference type="EMBL" id="KAJ7046186.1"/>
    </source>
</evidence>
<organism evidence="1 2">
    <name type="scientific">Mycena alexandri</name>
    <dbReference type="NCBI Taxonomy" id="1745969"/>
    <lineage>
        <taxon>Eukaryota</taxon>
        <taxon>Fungi</taxon>
        <taxon>Dikarya</taxon>
        <taxon>Basidiomycota</taxon>
        <taxon>Agaricomycotina</taxon>
        <taxon>Agaricomycetes</taxon>
        <taxon>Agaricomycetidae</taxon>
        <taxon>Agaricales</taxon>
        <taxon>Marasmiineae</taxon>
        <taxon>Mycenaceae</taxon>
        <taxon>Mycena</taxon>
    </lineage>
</organism>
<proteinExistence type="predicted"/>
<keyword evidence="2" id="KW-1185">Reference proteome</keyword>
<dbReference type="AlphaFoldDB" id="A0AAD6TGL2"/>
<name>A0AAD6TGL2_9AGAR</name>
<accession>A0AAD6TGL2</accession>
<evidence type="ECO:0000313" key="2">
    <source>
        <dbReference type="Proteomes" id="UP001218188"/>
    </source>
</evidence>
<reference evidence="1" key="1">
    <citation type="submission" date="2023-03" db="EMBL/GenBank/DDBJ databases">
        <title>Massive genome expansion in bonnet fungi (Mycena s.s.) driven by repeated elements and novel gene families across ecological guilds.</title>
        <authorList>
            <consortium name="Lawrence Berkeley National Laboratory"/>
            <person name="Harder C.B."/>
            <person name="Miyauchi S."/>
            <person name="Viragh M."/>
            <person name="Kuo A."/>
            <person name="Thoen E."/>
            <person name="Andreopoulos B."/>
            <person name="Lu D."/>
            <person name="Skrede I."/>
            <person name="Drula E."/>
            <person name="Henrissat B."/>
            <person name="Morin E."/>
            <person name="Kohler A."/>
            <person name="Barry K."/>
            <person name="LaButti K."/>
            <person name="Morin E."/>
            <person name="Salamov A."/>
            <person name="Lipzen A."/>
            <person name="Mereny Z."/>
            <person name="Hegedus B."/>
            <person name="Baldrian P."/>
            <person name="Stursova M."/>
            <person name="Weitz H."/>
            <person name="Taylor A."/>
            <person name="Grigoriev I.V."/>
            <person name="Nagy L.G."/>
            <person name="Martin F."/>
            <person name="Kauserud H."/>
        </authorList>
    </citation>
    <scope>NUCLEOTIDE SEQUENCE</scope>
    <source>
        <strain evidence="1">CBHHK200</strain>
    </source>
</reference>
<dbReference type="Proteomes" id="UP001218188">
    <property type="component" value="Unassembled WGS sequence"/>
</dbReference>
<dbReference type="EMBL" id="JARJCM010000003">
    <property type="protein sequence ID" value="KAJ7046186.1"/>
    <property type="molecule type" value="Genomic_DNA"/>
</dbReference>
<sequence length="483" mass="53544">MMHSSISSSPSLRRLSLYTTTSSSTQWGPGAVSGKAVLAMGKAVVRGAEHLIILRRLAAIEAAMPCVDTGGTQSDLSLENMFADLLELSRTLYTEAIRIQAMQIIVVQIATEQTRHLRLSISKWEIDCEELEGFLNEIVAIALFSHRGCCDDRLSKVYIVSLSKDLHPWSACIGFLSQLAQLNADTFQAVINTQLLEILIWVSARQLRTGTDDPRVEAYCNEQDDLRAAQLARYCPDESSTSSVQQVIANISGQEQWLAVERRLLEKHVRAMLNTLGCQFMSNSDFGEIFRGSQLGVPRLADAPPSLPAIRNLMWCIGIGGDVQKRTEEYLSTLSQKRKVFVLDRLIRDLVIQFLVQPATPYSKLTQTPQFIAHAVQFFLGLSTASPCTQDAVADAAILNILPFLEPSWKSEQMYKDLYRRVNDHPKSANHQHRQHCSLTIALLRSIGSMGLNVIIGSEMVGTEARRSLGSLLGPVVTAFLVE</sequence>
<protein>
    <submittedName>
        <fullName evidence="1">Uncharacterized protein</fullName>
    </submittedName>
</protein>
<comment type="caution">
    <text evidence="1">The sequence shown here is derived from an EMBL/GenBank/DDBJ whole genome shotgun (WGS) entry which is preliminary data.</text>
</comment>